<feature type="transmembrane region" description="Helical" evidence="1">
    <location>
        <begin position="7"/>
        <end position="24"/>
    </location>
</feature>
<keyword evidence="1" id="KW-0472">Membrane</keyword>
<evidence type="ECO:0000256" key="1">
    <source>
        <dbReference type="SAM" id="Phobius"/>
    </source>
</evidence>
<dbReference type="EMBL" id="JBHUOJ010000022">
    <property type="protein sequence ID" value="MFD2833652.1"/>
    <property type="molecule type" value="Genomic_DNA"/>
</dbReference>
<reference evidence="3" key="1">
    <citation type="journal article" date="2019" name="Int. J. Syst. Evol. Microbiol.">
        <title>The Global Catalogue of Microorganisms (GCM) 10K type strain sequencing project: providing services to taxonomists for standard genome sequencing and annotation.</title>
        <authorList>
            <consortium name="The Broad Institute Genomics Platform"/>
            <consortium name="The Broad Institute Genome Sequencing Center for Infectious Disease"/>
            <person name="Wu L."/>
            <person name="Ma J."/>
        </authorList>
    </citation>
    <scope>NUCLEOTIDE SEQUENCE [LARGE SCALE GENOMIC DNA]</scope>
    <source>
        <strain evidence="3">KCTC 52925</strain>
    </source>
</reference>
<accession>A0ABW5X553</accession>
<organism evidence="2 3">
    <name type="scientific">Christiangramia antarctica</name>
    <dbReference type="NCBI Taxonomy" id="2058158"/>
    <lineage>
        <taxon>Bacteria</taxon>
        <taxon>Pseudomonadati</taxon>
        <taxon>Bacteroidota</taxon>
        <taxon>Flavobacteriia</taxon>
        <taxon>Flavobacteriales</taxon>
        <taxon>Flavobacteriaceae</taxon>
        <taxon>Christiangramia</taxon>
    </lineage>
</organism>
<keyword evidence="3" id="KW-1185">Reference proteome</keyword>
<proteinExistence type="predicted"/>
<gene>
    <name evidence="2" type="ORF">ACFSYS_10165</name>
</gene>
<evidence type="ECO:0000313" key="2">
    <source>
        <dbReference type="EMBL" id="MFD2833652.1"/>
    </source>
</evidence>
<keyword evidence="1" id="KW-0812">Transmembrane</keyword>
<evidence type="ECO:0000313" key="3">
    <source>
        <dbReference type="Proteomes" id="UP001597438"/>
    </source>
</evidence>
<name>A0ABW5X553_9FLAO</name>
<dbReference type="InterPro" id="IPR021314">
    <property type="entry name" value="DUF2911"/>
</dbReference>
<sequence>MKIFLKIFVGILGLGVIILLVMRYNTKAHSPLDTAIFTKGDFKIEVVYNRPYKKDREIFGGLVPYDTVWRTGANEATTFETNEDIFVDGSLLKKGKYTLWTIPNAESWKLIFNDHMYPWGINLDKQAYRDAQYDALVLELPVIPLSEPLEQFTISFGDTGEFVHMVIAWDRTSIVVPITNKAQVMVAPSEK</sequence>
<dbReference type="Pfam" id="PF11138">
    <property type="entry name" value="DUF2911"/>
    <property type="match status" value="1"/>
</dbReference>
<keyword evidence="1" id="KW-1133">Transmembrane helix</keyword>
<dbReference type="RefSeq" id="WP_251743022.1">
    <property type="nucleotide sequence ID" value="NZ_JBHUOJ010000022.1"/>
</dbReference>
<dbReference type="Proteomes" id="UP001597438">
    <property type="component" value="Unassembled WGS sequence"/>
</dbReference>
<protein>
    <submittedName>
        <fullName evidence="2">DUF2911 domain-containing protein</fullName>
    </submittedName>
</protein>
<comment type="caution">
    <text evidence="2">The sequence shown here is derived from an EMBL/GenBank/DDBJ whole genome shotgun (WGS) entry which is preliminary data.</text>
</comment>